<organism evidence="2 3">
    <name type="scientific">Streptomyces fradiae ATCC 10745 = DSM 40063</name>
    <dbReference type="NCBI Taxonomy" id="1319510"/>
    <lineage>
        <taxon>Bacteria</taxon>
        <taxon>Bacillati</taxon>
        <taxon>Actinomycetota</taxon>
        <taxon>Actinomycetes</taxon>
        <taxon>Kitasatosporales</taxon>
        <taxon>Streptomycetaceae</taxon>
        <taxon>Streptomyces</taxon>
    </lineage>
</organism>
<feature type="region of interest" description="Disordered" evidence="1">
    <location>
        <begin position="1"/>
        <end position="39"/>
    </location>
</feature>
<reference evidence="2 3" key="1">
    <citation type="submission" date="2016-09" db="EMBL/GenBank/DDBJ databases">
        <title>Streptomyces fradiae DSM40063, a candidate organism with high potential of specific P450 cytochromes.</title>
        <authorList>
            <person name="Grumaz C."/>
            <person name="Vainshtein Y."/>
            <person name="Kirstahler P."/>
            <person name="Sohn K."/>
        </authorList>
    </citation>
    <scope>NUCLEOTIDE SEQUENCE [LARGE SCALE GENOMIC DNA]</scope>
    <source>
        <strain evidence="2 3">DSM 40063</strain>
    </source>
</reference>
<dbReference type="EMBL" id="MIFZ01000338">
    <property type="protein sequence ID" value="OSY49025.1"/>
    <property type="molecule type" value="Genomic_DNA"/>
</dbReference>
<protein>
    <submittedName>
        <fullName evidence="2">Uncharacterized protein</fullName>
    </submittedName>
</protein>
<gene>
    <name evidence="2" type="ORF">BG846_05368</name>
</gene>
<proteinExistence type="predicted"/>
<dbReference type="AlphaFoldDB" id="A0A1Y2NNF3"/>
<sequence length="68" mass="7105">MYAASSRPTSGIGAAGSVPSSAGSSRISCRSVAGTAPARERWVTTMRMPESSTMYWRRSSGYAGSIGR</sequence>
<evidence type="ECO:0000256" key="1">
    <source>
        <dbReference type="SAM" id="MobiDB-lite"/>
    </source>
</evidence>
<accession>A0A1Y2NNF3</accession>
<evidence type="ECO:0000313" key="2">
    <source>
        <dbReference type="EMBL" id="OSY49025.1"/>
    </source>
</evidence>
<comment type="caution">
    <text evidence="2">The sequence shown here is derived from an EMBL/GenBank/DDBJ whole genome shotgun (WGS) entry which is preliminary data.</text>
</comment>
<dbReference type="Proteomes" id="UP000194318">
    <property type="component" value="Unassembled WGS sequence"/>
</dbReference>
<feature type="compositionally biased region" description="Low complexity" evidence="1">
    <location>
        <begin position="10"/>
        <end position="31"/>
    </location>
</feature>
<name>A0A1Y2NNF3_STRFR</name>
<evidence type="ECO:0000313" key="3">
    <source>
        <dbReference type="Proteomes" id="UP000194318"/>
    </source>
</evidence>